<reference evidence="8 9" key="1">
    <citation type="journal article" date="2018" name="Mol. Biol. Evol.">
        <title>Broad Genomic Sampling Reveals a Smut Pathogenic Ancestry of the Fungal Clade Ustilaginomycotina.</title>
        <authorList>
            <person name="Kijpornyongpan T."/>
            <person name="Mondo S.J."/>
            <person name="Barry K."/>
            <person name="Sandor L."/>
            <person name="Lee J."/>
            <person name="Lipzen A."/>
            <person name="Pangilinan J."/>
            <person name="LaButti K."/>
            <person name="Hainaut M."/>
            <person name="Henrissat B."/>
            <person name="Grigoriev I.V."/>
            <person name="Spatafora J.W."/>
            <person name="Aime M.C."/>
        </authorList>
    </citation>
    <scope>NUCLEOTIDE SEQUENCE [LARGE SCALE GENOMIC DNA]</scope>
    <source>
        <strain evidence="8 9">MCA 4718</strain>
    </source>
</reference>
<dbReference type="FunFam" id="2.130.10.10:FF:000189">
    <property type="entry name" value="Protein phosphatase PP2A regulatory subunit B"/>
    <property type="match status" value="1"/>
</dbReference>
<dbReference type="PIRSF" id="PIRSF037309">
    <property type="entry name" value="PP2A_PR55"/>
    <property type="match status" value="1"/>
</dbReference>
<dbReference type="GeneID" id="37011992"/>
<evidence type="ECO:0000256" key="6">
    <source>
        <dbReference type="ARBA" id="ARBA00067298"/>
    </source>
</evidence>
<comment type="function">
    <text evidence="5">Phosphatase 2A affects a variety of biological processes in the cell such as transcription, cell cycle progression and cellular morphogenesis, and provides an initial identification of critical substrates for this phosphatase. The regulatory subunit may direct the catalytic subunit to distinct, albeit overlapping, subsets of substrates.</text>
</comment>
<dbReference type="InterPro" id="IPR015943">
    <property type="entry name" value="WD40/YVTN_repeat-like_dom_sf"/>
</dbReference>
<dbReference type="InterPro" id="IPR000009">
    <property type="entry name" value="PP2A_PR55"/>
</dbReference>
<keyword evidence="9" id="KW-1185">Reference proteome</keyword>
<dbReference type="GO" id="GO:0010972">
    <property type="term" value="P:negative regulation of G2/M transition of mitotic cell cycle"/>
    <property type="evidence" value="ECO:0007669"/>
    <property type="project" value="UniProtKB-ARBA"/>
</dbReference>
<dbReference type="EMBL" id="KZ819325">
    <property type="protein sequence ID" value="PWN21406.1"/>
    <property type="molecule type" value="Genomic_DNA"/>
</dbReference>
<keyword evidence="3 7" id="KW-0853">WD repeat</keyword>
<dbReference type="InterPro" id="IPR018067">
    <property type="entry name" value="PP2A_PR55_CS"/>
</dbReference>
<comment type="similarity">
    <text evidence="1 7">Belongs to the phosphatase 2A regulatory subunit B family.</text>
</comment>
<sequence>MERESDPSGGWRFAQCFGDKGEVEDITEADIISTVEFDHTGDYLATGDKGGRVVLFERNESKKGCEYKFHTEFQSHEPEFDYLKSLEIEEKINKIKWCRRQNAAHFLLSTNDKTIKLWKVFEKSLKVVAENNLSSDGFHPPPAGGVHPSLLSTTPAVGSGSSLRLPKLQHHDTIVAAVPRKIYANAHAYHINSISVNSDGETYISADDLRINLWNLNISDQSFNIVDIKPVNMEELTEVITSAEFHPINCNNFVYSSSKGTIKLADMRDSALCDHHAKHFEEEEDPSNKSFFSEIISSISDVKFSRDGRYILSRDYLTLKLWDVNMEKKPVKTISIHEHLRSKLCDLYENDCIFDKFEALWGPDGNKVLTGSYNNYFHIFDKEDDQNVVLQADKSAFKTKKAAGGKKGKGAGAAGAVGQINTDNVDFNKKILHASYHPRENTIAIAATNNLFIFSAQNAAGVPTL</sequence>
<organism evidence="8 9">
    <name type="scientific">Pseudomicrostroma glucosiphilum</name>
    <dbReference type="NCBI Taxonomy" id="1684307"/>
    <lineage>
        <taxon>Eukaryota</taxon>
        <taxon>Fungi</taxon>
        <taxon>Dikarya</taxon>
        <taxon>Basidiomycota</taxon>
        <taxon>Ustilaginomycotina</taxon>
        <taxon>Exobasidiomycetes</taxon>
        <taxon>Microstromatales</taxon>
        <taxon>Microstromatales incertae sedis</taxon>
        <taxon>Pseudomicrostroma</taxon>
    </lineage>
</organism>
<gene>
    <name evidence="8" type="ORF">BCV69DRAFT_247712</name>
</gene>
<dbReference type="Gene3D" id="2.130.10.10">
    <property type="entry name" value="YVTN repeat-like/Quinoprotein amine dehydrogenase"/>
    <property type="match status" value="2"/>
</dbReference>
<name>A0A316U865_9BASI</name>
<evidence type="ECO:0000313" key="9">
    <source>
        <dbReference type="Proteomes" id="UP000245942"/>
    </source>
</evidence>
<evidence type="ECO:0000256" key="4">
    <source>
        <dbReference type="ARBA" id="ARBA00022737"/>
    </source>
</evidence>
<dbReference type="RefSeq" id="XP_025348566.1">
    <property type="nucleotide sequence ID" value="XM_025490258.1"/>
</dbReference>
<accession>A0A316U865</accession>
<dbReference type="PROSITE" id="PS01025">
    <property type="entry name" value="PR55_2"/>
    <property type="match status" value="1"/>
</dbReference>
<dbReference type="OrthoDB" id="6274823at2759"/>
<dbReference type="InterPro" id="IPR001680">
    <property type="entry name" value="WD40_rpt"/>
</dbReference>
<proteinExistence type="inferred from homology"/>
<evidence type="ECO:0000256" key="7">
    <source>
        <dbReference type="RuleBase" id="RU331113"/>
    </source>
</evidence>
<dbReference type="GO" id="GO:0000159">
    <property type="term" value="C:protein phosphatase type 2A complex"/>
    <property type="evidence" value="ECO:0007669"/>
    <property type="project" value="UniProtKB-UniRule"/>
</dbReference>
<evidence type="ECO:0000256" key="5">
    <source>
        <dbReference type="ARBA" id="ARBA00055525"/>
    </source>
</evidence>
<dbReference type="PANTHER" id="PTHR11871">
    <property type="entry name" value="PROTEIN PHOSPHATASE PP2A REGULATORY SUBUNIT B"/>
    <property type="match status" value="1"/>
</dbReference>
<dbReference type="SUPFAM" id="SSF50978">
    <property type="entry name" value="WD40 repeat-like"/>
    <property type="match status" value="1"/>
</dbReference>
<protein>
    <recommendedName>
        <fullName evidence="6 7">Protein phosphatase PP2A regulatory subunit B</fullName>
    </recommendedName>
</protein>
<evidence type="ECO:0000313" key="8">
    <source>
        <dbReference type="EMBL" id="PWN21406.1"/>
    </source>
</evidence>
<dbReference type="STRING" id="1684307.A0A316U865"/>
<dbReference type="InterPro" id="IPR036322">
    <property type="entry name" value="WD40_repeat_dom_sf"/>
</dbReference>
<evidence type="ECO:0000256" key="1">
    <source>
        <dbReference type="ARBA" id="ARBA00008259"/>
    </source>
</evidence>
<keyword evidence="4 7" id="KW-0677">Repeat</keyword>
<dbReference type="PROSITE" id="PS01024">
    <property type="entry name" value="PR55_1"/>
    <property type="match status" value="1"/>
</dbReference>
<keyword evidence="2" id="KW-0597">Phosphoprotein</keyword>
<dbReference type="GO" id="GO:0019888">
    <property type="term" value="F:protein phosphatase regulator activity"/>
    <property type="evidence" value="ECO:0007669"/>
    <property type="project" value="InterPro"/>
</dbReference>
<dbReference type="AlphaFoldDB" id="A0A316U865"/>
<evidence type="ECO:0000256" key="3">
    <source>
        <dbReference type="ARBA" id="ARBA00022574"/>
    </source>
</evidence>
<dbReference type="FunFam" id="2.130.10.10:FF:000174">
    <property type="entry name" value="Protein phosphatase PP2A regulatory subunit B"/>
    <property type="match status" value="1"/>
</dbReference>
<dbReference type="Proteomes" id="UP000245942">
    <property type="component" value="Unassembled WGS sequence"/>
</dbReference>
<evidence type="ECO:0000256" key="2">
    <source>
        <dbReference type="ARBA" id="ARBA00022553"/>
    </source>
</evidence>
<dbReference type="SMART" id="SM00320">
    <property type="entry name" value="WD40"/>
    <property type="match status" value="6"/>
</dbReference>
<dbReference type="PRINTS" id="PR00600">
    <property type="entry name" value="PP2APR55"/>
</dbReference>
<dbReference type="Pfam" id="PF00400">
    <property type="entry name" value="WD40"/>
    <property type="match status" value="1"/>
</dbReference>
<dbReference type="GO" id="GO:1902531">
    <property type="term" value="P:regulation of intracellular signal transduction"/>
    <property type="evidence" value="ECO:0007669"/>
    <property type="project" value="UniProtKB-ARBA"/>
</dbReference>